<evidence type="ECO:0000256" key="6">
    <source>
        <dbReference type="ARBA" id="ARBA00023014"/>
    </source>
</evidence>
<dbReference type="PANTHER" id="PTHR43551">
    <property type="entry name" value="FUMARATE REDUCTASE IRON-SULFUR SUBUNIT"/>
    <property type="match status" value="1"/>
</dbReference>
<evidence type="ECO:0000256" key="2">
    <source>
        <dbReference type="ARBA" id="ARBA00022485"/>
    </source>
</evidence>
<dbReference type="InterPro" id="IPR017900">
    <property type="entry name" value="4Fe4S_Fe_S_CS"/>
</dbReference>
<dbReference type="PROSITE" id="PS51379">
    <property type="entry name" value="4FE4S_FER_2"/>
    <property type="match status" value="1"/>
</dbReference>
<gene>
    <name evidence="8" type="ORF">EPICR_30012</name>
</gene>
<evidence type="ECO:0000256" key="3">
    <source>
        <dbReference type="ARBA" id="ARBA00022723"/>
    </source>
</evidence>
<proteinExistence type="predicted"/>
<keyword evidence="5" id="KW-0408">Iron</keyword>
<organism evidence="8">
    <name type="scientific">uncultured Desulfobacteraceae bacterium</name>
    <dbReference type="NCBI Taxonomy" id="218296"/>
    <lineage>
        <taxon>Bacteria</taxon>
        <taxon>Pseudomonadati</taxon>
        <taxon>Thermodesulfobacteriota</taxon>
        <taxon>Desulfobacteria</taxon>
        <taxon>Desulfobacterales</taxon>
        <taxon>Desulfobacteraceae</taxon>
        <taxon>environmental samples</taxon>
    </lineage>
</organism>
<evidence type="ECO:0000256" key="1">
    <source>
        <dbReference type="ARBA" id="ARBA00022448"/>
    </source>
</evidence>
<protein>
    <submittedName>
        <fullName evidence="8">MerR family transcriptional regulator</fullName>
    </submittedName>
</protein>
<keyword evidence="4" id="KW-0249">Electron transport</keyword>
<dbReference type="AlphaFoldDB" id="A0A484HFT9"/>
<dbReference type="PROSITE" id="PS00198">
    <property type="entry name" value="4FE4S_FER_1"/>
    <property type="match status" value="1"/>
</dbReference>
<name>A0A484HFT9_9BACT</name>
<sequence length="235" mass="26114">MTDHPAPRSVDSLDRDAFDPAAFFQNQCVSCGLCSSSCPLSGLHGFDPRKIVRMASFGQKDALVESEWPWMCTMCDRCAHGCPAEVRISDIVRNIRGLREKDAIPGVLGKGLEAALKTGNNLSLPQPDFEFILEDVGEEIADEKGFESLSIPIDKQNANLLTTIHNKLVNTHTEDLKPWWKIFHAAGEDWTVPAVNWEGTNWGLFTGDDESMEIMAGRVADNMERLGARNLLWPE</sequence>
<keyword evidence="1" id="KW-0813">Transport</keyword>
<feature type="domain" description="4Fe-4S ferredoxin-type" evidence="7">
    <location>
        <begin position="19"/>
        <end position="49"/>
    </location>
</feature>
<accession>A0A484HFT9</accession>
<keyword evidence="3" id="KW-0479">Metal-binding</keyword>
<dbReference type="InterPro" id="IPR017896">
    <property type="entry name" value="4Fe4S_Fe-S-bd"/>
</dbReference>
<dbReference type="PANTHER" id="PTHR43551:SF1">
    <property type="entry name" value="HETERODISULFIDE REDUCTASE"/>
    <property type="match status" value="1"/>
</dbReference>
<evidence type="ECO:0000259" key="7">
    <source>
        <dbReference type="PROSITE" id="PS51379"/>
    </source>
</evidence>
<reference evidence="8" key="1">
    <citation type="submission" date="2019-01" db="EMBL/GenBank/DDBJ databases">
        <authorList>
            <consortium name="Genoscope - CEA"/>
            <person name="William W."/>
        </authorList>
    </citation>
    <scope>NUCLEOTIDE SEQUENCE</scope>
    <source>
        <strain evidence="8">CR-1</strain>
    </source>
</reference>
<keyword evidence="2" id="KW-0004">4Fe-4S</keyword>
<dbReference type="InterPro" id="IPR009051">
    <property type="entry name" value="Helical_ferredxn"/>
</dbReference>
<dbReference type="SUPFAM" id="SSF46548">
    <property type="entry name" value="alpha-helical ferredoxin"/>
    <property type="match status" value="1"/>
</dbReference>
<dbReference type="GO" id="GO:0051539">
    <property type="term" value="F:4 iron, 4 sulfur cluster binding"/>
    <property type="evidence" value="ECO:0007669"/>
    <property type="project" value="UniProtKB-KW"/>
</dbReference>
<keyword evidence="6" id="KW-0411">Iron-sulfur</keyword>
<evidence type="ECO:0000313" key="8">
    <source>
        <dbReference type="EMBL" id="VEN74082.1"/>
    </source>
</evidence>
<dbReference type="GO" id="GO:0046872">
    <property type="term" value="F:metal ion binding"/>
    <property type="evidence" value="ECO:0007669"/>
    <property type="project" value="UniProtKB-KW"/>
</dbReference>
<evidence type="ECO:0000256" key="5">
    <source>
        <dbReference type="ARBA" id="ARBA00023004"/>
    </source>
</evidence>
<dbReference type="Pfam" id="PF13183">
    <property type="entry name" value="Fer4_8"/>
    <property type="match status" value="1"/>
</dbReference>
<dbReference type="EMBL" id="CAACVI010000023">
    <property type="protein sequence ID" value="VEN74082.1"/>
    <property type="molecule type" value="Genomic_DNA"/>
</dbReference>
<evidence type="ECO:0000256" key="4">
    <source>
        <dbReference type="ARBA" id="ARBA00022982"/>
    </source>
</evidence>
<dbReference type="Gene3D" id="1.10.1060.10">
    <property type="entry name" value="Alpha-helical ferredoxin"/>
    <property type="match status" value="1"/>
</dbReference>